<dbReference type="NCBIfam" id="TIGR01563">
    <property type="entry name" value="gp16_SPP1"/>
    <property type="match status" value="1"/>
</dbReference>
<dbReference type="AlphaFoldDB" id="A0A0J2GUG8"/>
<reference evidence="3 5" key="3">
    <citation type="submission" date="2018-01" db="EMBL/GenBank/DDBJ databases">
        <title>Genomic study of Klebsiella pneumoniae.</title>
        <authorList>
            <person name="Yang Y."/>
            <person name="Bicalho R."/>
        </authorList>
    </citation>
    <scope>NUCLEOTIDE SEQUENCE [LARGE SCALE GENOMIC DNA]</scope>
    <source>
        <strain evidence="3 5">A11</strain>
    </source>
</reference>
<dbReference type="Pfam" id="PF05521">
    <property type="entry name" value="Phage_HCP"/>
    <property type="match status" value="1"/>
</dbReference>
<evidence type="ECO:0000313" key="1">
    <source>
        <dbReference type="EMBL" id="KLY25702.1"/>
    </source>
</evidence>
<dbReference type="Gene3D" id="2.40.10.270">
    <property type="entry name" value="Bacteriophage SPP1 head-tail adaptor protein"/>
    <property type="match status" value="1"/>
</dbReference>
<reference evidence="2" key="5">
    <citation type="submission" date="2024-01" db="EMBL/GenBank/DDBJ databases">
        <authorList>
            <person name="Macesic N."/>
        </authorList>
    </citation>
    <scope>NUCLEOTIDE SEQUENCE</scope>
    <source>
        <strain evidence="2">CPO078</strain>
    </source>
</reference>
<reference evidence="1 4" key="1">
    <citation type="submission" date="2015-06" db="EMBL/GenBank/DDBJ databases">
        <title>The Genome Sequence of None.</title>
        <authorList>
            <consortium name="The Broad Institute Genomics Platform"/>
            <consortium name="The Broad Institute Genome Sequencing Center for Infectious Disease"/>
            <person name="Earl A.M."/>
            <person name="Onderdonk A.B."/>
            <person name="Kirby J."/>
            <person name="Ferraro M.J."/>
            <person name="Huang S."/>
            <person name="Spencer M."/>
            <person name="Fodor A."/>
            <person name="Hooper D."/>
            <person name="Dekker J."/>
            <person name="O'Brien T."/>
            <person name="Quan V."/>
            <person name="Gombosev A."/>
            <person name="Delaney M."/>
            <person name="DuBois A."/>
            <person name="Ernst C."/>
            <person name="Kim D.S."/>
            <person name="Rossman W."/>
            <person name="Gohs F."/>
            <person name="Petruso H."/>
            <person name="Nozar T."/>
            <person name="Mougeot F."/>
            <person name="Manson-McGuire A."/>
            <person name="Young S."/>
            <person name="Abouelleil A."/>
            <person name="Cao P."/>
            <person name="Chapman S.B."/>
            <person name="Griggs A."/>
            <person name="Priest M."/>
            <person name="Shea T."/>
            <person name="Wortman I."/>
            <person name="Wortman J.R."/>
            <person name="Nusbaum C."/>
            <person name="Birren B."/>
        </authorList>
    </citation>
    <scope>NUCLEOTIDE SEQUENCE [LARGE SCALE GENOMIC DNA]</scope>
    <source>
        <strain evidence="1 4">MGH87</strain>
    </source>
</reference>
<keyword evidence="4" id="KW-1185">Reference proteome</keyword>
<evidence type="ECO:0000313" key="5">
    <source>
        <dbReference type="Proteomes" id="UP000234505"/>
    </source>
</evidence>
<reference evidence="3 5" key="2">
    <citation type="submission" date="2017-11" db="EMBL/GenBank/DDBJ databases">
        <authorList>
            <person name="Han C.G."/>
        </authorList>
    </citation>
    <scope>NUCLEOTIDE SEQUENCE [LARGE SCALE GENOMIC DNA]</scope>
    <source>
        <strain evidence="3 5">A11</strain>
    </source>
</reference>
<dbReference type="EMBL" id="JARTTH020000001">
    <property type="protein sequence ID" value="MEC6053192.1"/>
    <property type="molecule type" value="Genomic_DNA"/>
</dbReference>
<dbReference type="Proteomes" id="UP000036305">
    <property type="component" value="Unassembled WGS sequence"/>
</dbReference>
<dbReference type="InterPro" id="IPR008767">
    <property type="entry name" value="Phage_SPP1_head-tail_adaptor"/>
</dbReference>
<dbReference type="InterPro" id="IPR038666">
    <property type="entry name" value="SSP1_head-tail_sf"/>
</dbReference>
<accession>A0A0J2GUG8</accession>
<dbReference type="RefSeq" id="WP_004884319.1">
    <property type="nucleotide sequence ID" value="NZ_CABGWH010000018.1"/>
</dbReference>
<protein>
    <submittedName>
        <fullName evidence="3">Head-tail adaptor protein</fullName>
    </submittedName>
    <submittedName>
        <fullName evidence="2">Phage head closure protein</fullName>
    </submittedName>
</protein>
<sequence length="112" mass="12433">MQAGRLRHRVTIQNFTTSRTPSGQPVEKWEDGKTIWAEVKGISGRELLAAGVEHADATIRVWVRFRRDISATSRLKVRTGPFKGAVLNVTGPPVPDIKGTRLEILCKQGTEK</sequence>
<proteinExistence type="predicted"/>
<dbReference type="Proteomes" id="UP001175817">
    <property type="component" value="Unassembled WGS sequence"/>
</dbReference>
<dbReference type="Proteomes" id="UP000234505">
    <property type="component" value="Unassembled WGS sequence"/>
</dbReference>
<organism evidence="3 5">
    <name type="scientific">Klebsiella michiganensis</name>
    <dbReference type="NCBI Taxonomy" id="1134687"/>
    <lineage>
        <taxon>Bacteria</taxon>
        <taxon>Pseudomonadati</taxon>
        <taxon>Pseudomonadota</taxon>
        <taxon>Gammaproteobacteria</taxon>
        <taxon>Enterobacterales</taxon>
        <taxon>Enterobacteriaceae</taxon>
        <taxon>Klebsiella/Raoultella group</taxon>
        <taxon>Klebsiella</taxon>
    </lineage>
</organism>
<reference evidence="2" key="4">
    <citation type="journal article" date="2023" name="Nat. Commun.">
        <title>Genomic dissection of endemic carbapenem resistance reveals metallo-beta-lactamase dissemination through clonal, plasmid and integron transfer.</title>
        <authorList>
            <person name="Macesic N."/>
            <person name="Hawkey J."/>
            <person name="Vezina B."/>
            <person name="Wisniewski J.A."/>
            <person name="Cottingham H."/>
            <person name="Blakeway L.V."/>
            <person name="Harshegyi T."/>
            <person name="Pragastis K."/>
            <person name="Badoordeen G.Z."/>
            <person name="Dennison A."/>
            <person name="Spelman D.W."/>
            <person name="Jenney A.W.J."/>
            <person name="Peleg A.Y."/>
        </authorList>
    </citation>
    <scope>NUCLEOTIDE SEQUENCE</scope>
    <source>
        <strain evidence="2">CPO078</strain>
    </source>
</reference>
<dbReference type="EMBL" id="PIDS01002513">
    <property type="protein sequence ID" value="PLL10298.1"/>
    <property type="molecule type" value="Genomic_DNA"/>
</dbReference>
<evidence type="ECO:0000313" key="3">
    <source>
        <dbReference type="EMBL" id="PLL10298.1"/>
    </source>
</evidence>
<name>A0A0J2GUG8_9ENTR</name>
<gene>
    <name evidence="3" type="ORF">CWN50_37605</name>
    <name evidence="2" type="ORF">QAB24_022100</name>
    <name evidence="1" type="ORF">SK91_05608</name>
</gene>
<evidence type="ECO:0000313" key="4">
    <source>
        <dbReference type="Proteomes" id="UP000036305"/>
    </source>
</evidence>
<comment type="caution">
    <text evidence="3">The sequence shown here is derived from an EMBL/GenBank/DDBJ whole genome shotgun (WGS) entry which is preliminary data.</text>
</comment>
<evidence type="ECO:0000313" key="2">
    <source>
        <dbReference type="EMBL" id="MEC6053192.1"/>
    </source>
</evidence>
<dbReference type="EMBL" id="LEUS01000030">
    <property type="protein sequence ID" value="KLY25702.1"/>
    <property type="molecule type" value="Genomic_DNA"/>
</dbReference>